<name>A0A426YS08_ENSVE</name>
<organism evidence="2 3">
    <name type="scientific">Ensete ventricosum</name>
    <name type="common">Abyssinian banana</name>
    <name type="synonym">Musa ensete</name>
    <dbReference type="NCBI Taxonomy" id="4639"/>
    <lineage>
        <taxon>Eukaryota</taxon>
        <taxon>Viridiplantae</taxon>
        <taxon>Streptophyta</taxon>
        <taxon>Embryophyta</taxon>
        <taxon>Tracheophyta</taxon>
        <taxon>Spermatophyta</taxon>
        <taxon>Magnoliopsida</taxon>
        <taxon>Liliopsida</taxon>
        <taxon>Zingiberales</taxon>
        <taxon>Musaceae</taxon>
        <taxon>Ensete</taxon>
    </lineage>
</organism>
<gene>
    <name evidence="2" type="ORF">B296_00026952</name>
</gene>
<dbReference type="PANTHER" id="PTHR33566:SF1">
    <property type="entry name" value="EN_SPM-LIKE TRANSPOSON-RELATED"/>
    <property type="match status" value="1"/>
</dbReference>
<feature type="transmembrane region" description="Helical" evidence="1">
    <location>
        <begin position="6"/>
        <end position="24"/>
    </location>
</feature>
<accession>A0A426YS08</accession>
<evidence type="ECO:0000313" key="3">
    <source>
        <dbReference type="Proteomes" id="UP000287651"/>
    </source>
</evidence>
<feature type="transmembrane region" description="Helical" evidence="1">
    <location>
        <begin position="45"/>
        <end position="70"/>
    </location>
</feature>
<keyword evidence="1" id="KW-1133">Transmembrane helix</keyword>
<dbReference type="EMBL" id="AMZH03010566">
    <property type="protein sequence ID" value="RRT54520.1"/>
    <property type="molecule type" value="Genomic_DNA"/>
</dbReference>
<protein>
    <submittedName>
        <fullName evidence="2">Uncharacterized protein</fullName>
    </submittedName>
</protein>
<keyword evidence="1" id="KW-0472">Membrane</keyword>
<proteinExistence type="predicted"/>
<comment type="caution">
    <text evidence="2">The sequence shown here is derived from an EMBL/GenBank/DDBJ whole genome shotgun (WGS) entry which is preliminary data.</text>
</comment>
<dbReference type="AlphaFoldDB" id="A0A426YS08"/>
<reference evidence="2 3" key="1">
    <citation type="journal article" date="2014" name="Agronomy (Basel)">
        <title>A Draft Genome Sequence for Ensete ventricosum, the Drought-Tolerant Tree Against Hunger.</title>
        <authorList>
            <person name="Harrison J."/>
            <person name="Moore K.A."/>
            <person name="Paszkiewicz K."/>
            <person name="Jones T."/>
            <person name="Grant M."/>
            <person name="Ambacheew D."/>
            <person name="Muzemil S."/>
            <person name="Studholme D.J."/>
        </authorList>
    </citation>
    <scope>NUCLEOTIDE SEQUENCE [LARGE SCALE GENOMIC DNA]</scope>
</reference>
<sequence length="363" mass="40885">MLYLDVYFCFSVLLYVGLLGFQEANARLKCVYFPIVEVRSAISCFGFVIMLVFLLLLLRVCPLLLLTFFLNILKTDLAHHHPFTLALRSFGNILSGKESAKILTYEIVEVTIEILKDGKHSSTLQLEKEYRDWVIQMHDRYDEEINCGEDEPVHIIGPQNKKQLGITADAACQIQAIDLATWNCQVEKHKGGLPSRIDILAGQQCNLLGISGELPIEAPVVAGFTPPRKIVAVIRPANFTSSMASKGLDQKNIVKNEFEMSLKISRKCGAKQNEQLTLAHTKSVKPSSHIGISGLFIFGLQDICSKLFHKAGIYIFTFFVVKNVDIKHLEAQVVVKPDTRVCKWRFVFDERGPFIDKQLLSTR</sequence>
<dbReference type="Proteomes" id="UP000287651">
    <property type="component" value="Unassembled WGS sequence"/>
</dbReference>
<evidence type="ECO:0000256" key="1">
    <source>
        <dbReference type="SAM" id="Phobius"/>
    </source>
</evidence>
<evidence type="ECO:0000313" key="2">
    <source>
        <dbReference type="EMBL" id="RRT54520.1"/>
    </source>
</evidence>
<dbReference type="PANTHER" id="PTHR33566">
    <property type="entry name" value="EN/SPM-LIKE TRANSPOSON-RELATED"/>
    <property type="match status" value="1"/>
</dbReference>
<keyword evidence="1" id="KW-0812">Transmembrane</keyword>